<organism evidence="1 2">
    <name type="scientific">Saccharothrix ecbatanensis</name>
    <dbReference type="NCBI Taxonomy" id="1105145"/>
    <lineage>
        <taxon>Bacteria</taxon>
        <taxon>Bacillati</taxon>
        <taxon>Actinomycetota</taxon>
        <taxon>Actinomycetes</taxon>
        <taxon>Pseudonocardiales</taxon>
        <taxon>Pseudonocardiaceae</taxon>
        <taxon>Saccharothrix</taxon>
    </lineage>
</organism>
<gene>
    <name evidence="1" type="ORF">F4560_008219</name>
</gene>
<comment type="caution">
    <text evidence="1">The sequence shown here is derived from an EMBL/GenBank/DDBJ whole genome shotgun (WGS) entry which is preliminary data.</text>
</comment>
<dbReference type="Proteomes" id="UP000552097">
    <property type="component" value="Unassembled WGS sequence"/>
</dbReference>
<keyword evidence="2" id="KW-1185">Reference proteome</keyword>
<protein>
    <submittedName>
        <fullName evidence="1">Uncharacterized protein</fullName>
    </submittedName>
</protein>
<dbReference type="EMBL" id="JACHMO010000001">
    <property type="protein sequence ID" value="MBB5808451.1"/>
    <property type="molecule type" value="Genomic_DNA"/>
</dbReference>
<dbReference type="AlphaFoldDB" id="A0A7W9M5Q7"/>
<sequence>MASGIESLHRINAVDLGNRQVAAIVGIGRYGQSAKVLIVVLNGNSQATLAAKFRASMIGAAGTSS</sequence>
<evidence type="ECO:0000313" key="1">
    <source>
        <dbReference type="EMBL" id="MBB5808451.1"/>
    </source>
</evidence>
<name>A0A7W9M5Q7_9PSEU</name>
<evidence type="ECO:0000313" key="2">
    <source>
        <dbReference type="Proteomes" id="UP000552097"/>
    </source>
</evidence>
<reference evidence="1 2" key="1">
    <citation type="submission" date="2020-08" db="EMBL/GenBank/DDBJ databases">
        <title>Sequencing the genomes of 1000 actinobacteria strains.</title>
        <authorList>
            <person name="Klenk H.-P."/>
        </authorList>
    </citation>
    <scope>NUCLEOTIDE SEQUENCE [LARGE SCALE GENOMIC DNA]</scope>
    <source>
        <strain evidence="1 2">DSM 45486</strain>
    </source>
</reference>
<proteinExistence type="predicted"/>
<accession>A0A7W9M5Q7</accession>
<dbReference type="RefSeq" id="WP_184928349.1">
    <property type="nucleotide sequence ID" value="NZ_JACHMO010000001.1"/>
</dbReference>